<accession>A0A975CJ97</accession>
<proteinExistence type="predicted"/>
<dbReference type="Proteomes" id="UP000663903">
    <property type="component" value="Chromosome"/>
</dbReference>
<dbReference type="Pfam" id="PF14106">
    <property type="entry name" value="DUF4279"/>
    <property type="match status" value="1"/>
</dbReference>
<dbReference type="InterPro" id="IPR025459">
    <property type="entry name" value="DUF4279"/>
</dbReference>
<name>A0A975CJ97_9BURK</name>
<evidence type="ECO:0000313" key="1">
    <source>
        <dbReference type="EMBL" id="QTD46599.1"/>
    </source>
</evidence>
<organism evidence="1 2">
    <name type="scientific">Ottowia testudinis</name>
    <dbReference type="NCBI Taxonomy" id="2816950"/>
    <lineage>
        <taxon>Bacteria</taxon>
        <taxon>Pseudomonadati</taxon>
        <taxon>Pseudomonadota</taxon>
        <taxon>Betaproteobacteria</taxon>
        <taxon>Burkholderiales</taxon>
        <taxon>Comamonadaceae</taxon>
        <taxon>Ottowia</taxon>
    </lineage>
</organism>
<dbReference type="AlphaFoldDB" id="A0A975CJ97"/>
<reference evidence="1" key="1">
    <citation type="submission" date="2021-03" db="EMBL/GenBank/DDBJ databases">
        <title>Ottowia sp. 27C isolated from the cloaca of a Giant Asian pond turtle (Heosemys grandis).</title>
        <authorList>
            <person name="Spergser J."/>
            <person name="Busse H.-J."/>
        </authorList>
    </citation>
    <scope>NUCLEOTIDE SEQUENCE</scope>
    <source>
        <strain evidence="1">27C</strain>
    </source>
</reference>
<dbReference type="EMBL" id="CP071796">
    <property type="protein sequence ID" value="QTD46599.1"/>
    <property type="molecule type" value="Genomic_DNA"/>
</dbReference>
<gene>
    <name evidence="1" type="ORF">J1M35_06905</name>
</gene>
<evidence type="ECO:0000313" key="2">
    <source>
        <dbReference type="Proteomes" id="UP000663903"/>
    </source>
</evidence>
<dbReference type="KEGG" id="otd:J1M35_06905"/>
<keyword evidence="2" id="KW-1185">Reference proteome</keyword>
<sequence>MTTPLTAREYAYLLIVGPGKHERITEILGIQPSDACNADETNWKTGRPCKRMFWKWKSGLDDTRPMQEHIEAILRWFHLKGDAVRELWVDYDLILECVGHYPASTGPGIYFNREIIRQVAQLGLAIDCDFYFVEDPHRAEN</sequence>
<dbReference type="RefSeq" id="WP_208010498.1">
    <property type="nucleotide sequence ID" value="NZ_CP071796.1"/>
</dbReference>
<protein>
    <submittedName>
        <fullName evidence="1">DUF4279 domain-containing protein</fullName>
    </submittedName>
</protein>